<dbReference type="HAMAP" id="MF_00956">
    <property type="entry name" value="GDP_fucose_synth"/>
    <property type="match status" value="1"/>
</dbReference>
<evidence type="ECO:0000256" key="2">
    <source>
        <dbReference type="ARBA" id="ARBA00005959"/>
    </source>
</evidence>
<feature type="binding site" evidence="9">
    <location>
        <position position="206"/>
    </location>
    <ligand>
        <name>substrate</name>
    </ligand>
</feature>
<dbReference type="Gene3D" id="3.90.25.10">
    <property type="entry name" value="UDP-galactose 4-epimerase, domain 1"/>
    <property type="match status" value="1"/>
</dbReference>
<comment type="similarity">
    <text evidence="2 9">Belongs to the NAD(P)-dependent epimerase/dehydratase family. Fucose synthase subfamily.</text>
</comment>
<comment type="pathway">
    <text evidence="1 9">Nucleotide-sugar biosynthesis; GDP-L-fucose biosynthesis via de novo pathway; GDP-L-fucose from GDP-alpha-D-mannose: step 2/2.</text>
</comment>
<dbReference type="Gene3D" id="3.40.50.720">
    <property type="entry name" value="NAD(P)-binding Rossmann-like Domain"/>
    <property type="match status" value="1"/>
</dbReference>
<comment type="catalytic activity">
    <reaction evidence="8 9">
        <text>GDP-beta-L-fucose + NADP(+) = GDP-4-dehydro-alpha-D-rhamnose + NADPH + H(+)</text>
        <dbReference type="Rhea" id="RHEA:18885"/>
        <dbReference type="ChEBI" id="CHEBI:15378"/>
        <dbReference type="ChEBI" id="CHEBI:57273"/>
        <dbReference type="ChEBI" id="CHEBI:57783"/>
        <dbReference type="ChEBI" id="CHEBI:57964"/>
        <dbReference type="ChEBI" id="CHEBI:58349"/>
        <dbReference type="EC" id="1.1.1.271"/>
    </reaction>
</comment>
<evidence type="ECO:0000313" key="11">
    <source>
        <dbReference type="EMBL" id="WED63430.1"/>
    </source>
</evidence>
<evidence type="ECO:0000256" key="3">
    <source>
        <dbReference type="ARBA" id="ARBA00012371"/>
    </source>
</evidence>
<proteinExistence type="inferred from homology"/>
<dbReference type="PANTHER" id="PTHR43238">
    <property type="entry name" value="GDP-L-FUCOSE SYNTHASE"/>
    <property type="match status" value="1"/>
</dbReference>
<feature type="binding site" evidence="9">
    <location>
        <begin position="160"/>
        <end position="163"/>
    </location>
    <ligand>
        <name>NADP(+)</name>
        <dbReference type="ChEBI" id="CHEBI:58349"/>
    </ligand>
</feature>
<evidence type="ECO:0000256" key="9">
    <source>
        <dbReference type="HAMAP-Rule" id="MF_00956"/>
    </source>
</evidence>
<dbReference type="EC" id="1.1.1.271" evidence="3 9"/>
<keyword evidence="7 9" id="KW-0511">Multifunctional enzyme</keyword>
<feature type="binding site" evidence="9">
    <location>
        <position position="176"/>
    </location>
    <ligand>
        <name>NADP(+)</name>
        <dbReference type="ChEBI" id="CHEBI:58349"/>
    </ligand>
</feature>
<sequence length="311" mass="33866">MKLYISGHRGMVGGALVRHYQNVPDVELVVRTRAELDLTNQAAVESFFATEKPDVVIIAAAKVGGIHANNTYPAEFAYENLILATNTIHAAYRAGVPRLLFLGSSCIYPKLAPQPLSEDSLLTGPLEPTNEAYAISKIAGLKLAEYYRRQYGVCYHSAMPTNLYGPGDNYHGQNSHVIPALIRRFHEARLAEQPTVHAWGTGSPLREFLHVDDLAAACAFLLEMENPPDLINVGTGTDVSIRELTELVATTVGYTGEIKWDTSKPDGTPRKLMDVSKLSALGWQAAIALPNGVKRTYGSFLAETEAGSLRT</sequence>
<organism evidence="11 12">
    <name type="scientific">Synoicihabitans lomoniglobus</name>
    <dbReference type="NCBI Taxonomy" id="2909285"/>
    <lineage>
        <taxon>Bacteria</taxon>
        <taxon>Pseudomonadati</taxon>
        <taxon>Verrucomicrobiota</taxon>
        <taxon>Opitutia</taxon>
        <taxon>Opitutales</taxon>
        <taxon>Opitutaceae</taxon>
        <taxon>Synoicihabitans</taxon>
    </lineage>
</organism>
<protein>
    <recommendedName>
        <fullName evidence="3 9">GDP-L-fucose synthase</fullName>
        <ecNumber evidence="3 9">1.1.1.271</ecNumber>
    </recommendedName>
    <alternativeName>
        <fullName evidence="9">GDP-4-keto-6-deoxy-D-mannose-3,5-epimerase-4-reductase</fullName>
    </alternativeName>
</protein>
<dbReference type="Proteomes" id="UP001218638">
    <property type="component" value="Chromosome"/>
</dbReference>
<keyword evidence="5 9" id="KW-0560">Oxidoreductase</keyword>
<feature type="binding site" evidence="9">
    <location>
        <position position="266"/>
    </location>
    <ligand>
        <name>substrate</name>
    </ligand>
</feature>
<feature type="domain" description="NAD-dependent epimerase/dehydratase" evidence="10">
    <location>
        <begin position="4"/>
        <end position="234"/>
    </location>
</feature>
<feature type="site" description="Important for catalytic activity" evidence="9">
    <location>
        <position position="104"/>
    </location>
</feature>
<keyword evidence="6 9" id="KW-0413">Isomerase</keyword>
<dbReference type="KEGG" id="slom:PXH66_13910"/>
<evidence type="ECO:0000256" key="6">
    <source>
        <dbReference type="ARBA" id="ARBA00023235"/>
    </source>
</evidence>
<dbReference type="GO" id="GO:0070401">
    <property type="term" value="F:NADP+ binding"/>
    <property type="evidence" value="ECO:0007669"/>
    <property type="project" value="UniProtKB-UniRule"/>
</dbReference>
<dbReference type="GO" id="GO:0042351">
    <property type="term" value="P:'de novo' GDP-L-fucose biosynthetic process"/>
    <property type="evidence" value="ECO:0007669"/>
    <property type="project" value="UniProtKB-UniRule"/>
</dbReference>
<dbReference type="EMBL" id="CP119075">
    <property type="protein sequence ID" value="WED63430.1"/>
    <property type="molecule type" value="Genomic_DNA"/>
</dbReference>
<feature type="site" description="Important for catalytic activity" evidence="9">
    <location>
        <position position="106"/>
    </location>
</feature>
<dbReference type="GO" id="GO:0050577">
    <property type="term" value="F:GDP-L-fucose synthase activity"/>
    <property type="evidence" value="ECO:0007669"/>
    <property type="project" value="UniProtKB-UniRule"/>
</dbReference>
<reference evidence="11" key="1">
    <citation type="submission" date="2023-03" db="EMBL/GenBank/DDBJ databases">
        <title>Lomoglobus Profundus gen. nov., sp. nov., a novel member of the phylum Verrucomicrobia, isolated from deep-marine sediment of South China Sea.</title>
        <authorList>
            <person name="Ahmad T."/>
            <person name="Ishaq S.E."/>
            <person name="Wang F."/>
        </authorList>
    </citation>
    <scope>NUCLEOTIDE SEQUENCE</scope>
    <source>
        <strain evidence="11">LMO-M01</strain>
    </source>
</reference>
<feature type="active site" description="Proton donor/acceptor" evidence="9">
    <location>
        <position position="133"/>
    </location>
</feature>
<feature type="binding site" evidence="9">
    <location>
        <position position="199"/>
    </location>
    <ligand>
        <name>substrate</name>
    </ligand>
</feature>
<feature type="binding site" evidence="9">
    <location>
        <position position="137"/>
    </location>
    <ligand>
        <name>NADP(+)</name>
        <dbReference type="ChEBI" id="CHEBI:58349"/>
    </ligand>
</feature>
<keyword evidence="4 9" id="KW-0521">NADP</keyword>
<feature type="binding site" evidence="9">
    <location>
        <position position="184"/>
    </location>
    <ligand>
        <name>substrate</name>
    </ligand>
</feature>
<dbReference type="RefSeq" id="WP_330929192.1">
    <property type="nucleotide sequence ID" value="NZ_CP119075.1"/>
</dbReference>
<feature type="binding site" evidence="9">
    <location>
        <begin position="7"/>
        <end position="13"/>
    </location>
    <ligand>
        <name>NADP(+)</name>
        <dbReference type="ChEBI" id="CHEBI:58349"/>
    </ligand>
</feature>
<dbReference type="Pfam" id="PF01370">
    <property type="entry name" value="Epimerase"/>
    <property type="match status" value="1"/>
</dbReference>
<dbReference type="GO" id="GO:0016853">
    <property type="term" value="F:isomerase activity"/>
    <property type="evidence" value="ECO:0007669"/>
    <property type="project" value="UniProtKB-KW"/>
</dbReference>
<keyword evidence="12" id="KW-1185">Reference proteome</keyword>
<dbReference type="InterPro" id="IPR001509">
    <property type="entry name" value="Epimerase_deHydtase"/>
</dbReference>
<dbReference type="CDD" id="cd05239">
    <property type="entry name" value="GDP_FS_SDR_e"/>
    <property type="match status" value="1"/>
</dbReference>
<evidence type="ECO:0000256" key="1">
    <source>
        <dbReference type="ARBA" id="ARBA00004883"/>
    </source>
</evidence>
<comment type="function">
    <text evidence="9">Catalyzes the two-step NADP-dependent conversion of GDP-4-dehydro-6-deoxy-D-mannose to GDP-fucose, involving an epimerase and a reductase reaction.</text>
</comment>
<dbReference type="InterPro" id="IPR028614">
    <property type="entry name" value="GDP_fucose/colitose_synth"/>
</dbReference>
<gene>
    <name evidence="9" type="primary">fcl</name>
    <name evidence="11" type="ORF">PXH66_13910</name>
</gene>
<dbReference type="FunFam" id="3.40.50.720:FF:000101">
    <property type="entry name" value="GDP-L-fucose synthase"/>
    <property type="match status" value="1"/>
</dbReference>
<evidence type="ECO:0000259" key="10">
    <source>
        <dbReference type="Pfam" id="PF01370"/>
    </source>
</evidence>
<dbReference type="AlphaFoldDB" id="A0AAE9ZV82"/>
<feature type="binding site" evidence="9">
    <location>
        <begin position="102"/>
        <end position="105"/>
    </location>
    <ligand>
        <name>NADP(+)</name>
        <dbReference type="ChEBI" id="CHEBI:58349"/>
    </ligand>
</feature>
<name>A0AAE9ZV82_9BACT</name>
<dbReference type="PANTHER" id="PTHR43238:SF1">
    <property type="entry name" value="GDP-L-FUCOSE SYNTHASE"/>
    <property type="match status" value="1"/>
</dbReference>
<evidence type="ECO:0000256" key="4">
    <source>
        <dbReference type="ARBA" id="ARBA00022857"/>
    </source>
</evidence>
<accession>A0AAE9ZV82</accession>
<evidence type="ECO:0000256" key="8">
    <source>
        <dbReference type="ARBA" id="ARBA00051935"/>
    </source>
</evidence>
<dbReference type="InterPro" id="IPR036291">
    <property type="entry name" value="NAD(P)-bd_dom_sf"/>
</dbReference>
<evidence type="ECO:0000256" key="5">
    <source>
        <dbReference type="ARBA" id="ARBA00023002"/>
    </source>
</evidence>
<evidence type="ECO:0000256" key="7">
    <source>
        <dbReference type="ARBA" id="ARBA00023268"/>
    </source>
</evidence>
<dbReference type="SUPFAM" id="SSF51735">
    <property type="entry name" value="NAD(P)-binding Rossmann-fold domains"/>
    <property type="match status" value="1"/>
</dbReference>
<evidence type="ECO:0000313" key="12">
    <source>
        <dbReference type="Proteomes" id="UP001218638"/>
    </source>
</evidence>